<gene>
    <name evidence="1" type="ORF">DPMN_188126</name>
</gene>
<sequence length="174" mass="19799">MRERLSTMHSTPSRQSYTYEQSLKCNVSESINRGLNKSKQGSKTETVNNLFRRFLSKQKSNDKIIAHPKSKPDCLNRLSVIMKEQSGMRRTQSVQNEEQFANNSSYHASFKKFGDIRSASVDPKKKLDPCKYAGNDPSTIVPSVNFCSPAAAEENIPHFQNKRSIVQQRQARKS</sequence>
<dbReference type="EMBL" id="JAIWYP010000010">
    <property type="protein sequence ID" value="KAH3753489.1"/>
    <property type="molecule type" value="Genomic_DNA"/>
</dbReference>
<name>A0A9D4I9Q7_DREPO</name>
<dbReference type="AlphaFoldDB" id="A0A9D4I9Q7"/>
<reference evidence="1" key="2">
    <citation type="submission" date="2020-11" db="EMBL/GenBank/DDBJ databases">
        <authorList>
            <person name="McCartney M.A."/>
            <person name="Auch B."/>
            <person name="Kono T."/>
            <person name="Mallez S."/>
            <person name="Becker A."/>
            <person name="Gohl D.M."/>
            <person name="Silverstein K.A.T."/>
            <person name="Koren S."/>
            <person name="Bechman K.B."/>
            <person name="Herman A."/>
            <person name="Abrahante J.E."/>
            <person name="Garbe J."/>
        </authorList>
    </citation>
    <scope>NUCLEOTIDE SEQUENCE</scope>
    <source>
        <strain evidence="1">Duluth1</strain>
        <tissue evidence="1">Whole animal</tissue>
    </source>
</reference>
<proteinExistence type="predicted"/>
<comment type="caution">
    <text evidence="1">The sequence shown here is derived from an EMBL/GenBank/DDBJ whole genome shotgun (WGS) entry which is preliminary data.</text>
</comment>
<protein>
    <submittedName>
        <fullName evidence="1">Uncharacterized protein</fullName>
    </submittedName>
</protein>
<evidence type="ECO:0000313" key="2">
    <source>
        <dbReference type="Proteomes" id="UP000828390"/>
    </source>
</evidence>
<evidence type="ECO:0000313" key="1">
    <source>
        <dbReference type="EMBL" id="KAH3753489.1"/>
    </source>
</evidence>
<keyword evidence="2" id="KW-1185">Reference proteome</keyword>
<organism evidence="1 2">
    <name type="scientific">Dreissena polymorpha</name>
    <name type="common">Zebra mussel</name>
    <name type="synonym">Mytilus polymorpha</name>
    <dbReference type="NCBI Taxonomy" id="45954"/>
    <lineage>
        <taxon>Eukaryota</taxon>
        <taxon>Metazoa</taxon>
        <taxon>Spiralia</taxon>
        <taxon>Lophotrochozoa</taxon>
        <taxon>Mollusca</taxon>
        <taxon>Bivalvia</taxon>
        <taxon>Autobranchia</taxon>
        <taxon>Heteroconchia</taxon>
        <taxon>Euheterodonta</taxon>
        <taxon>Imparidentia</taxon>
        <taxon>Neoheterodontei</taxon>
        <taxon>Myida</taxon>
        <taxon>Dreissenoidea</taxon>
        <taxon>Dreissenidae</taxon>
        <taxon>Dreissena</taxon>
    </lineage>
</organism>
<reference evidence="1" key="1">
    <citation type="journal article" date="2019" name="bioRxiv">
        <title>The Genome of the Zebra Mussel, Dreissena polymorpha: A Resource for Invasive Species Research.</title>
        <authorList>
            <person name="McCartney M.A."/>
            <person name="Auch B."/>
            <person name="Kono T."/>
            <person name="Mallez S."/>
            <person name="Zhang Y."/>
            <person name="Obille A."/>
            <person name="Becker A."/>
            <person name="Abrahante J.E."/>
            <person name="Garbe J."/>
            <person name="Badalamenti J.P."/>
            <person name="Herman A."/>
            <person name="Mangelson H."/>
            <person name="Liachko I."/>
            <person name="Sullivan S."/>
            <person name="Sone E.D."/>
            <person name="Koren S."/>
            <person name="Silverstein K.A.T."/>
            <person name="Beckman K.B."/>
            <person name="Gohl D.M."/>
        </authorList>
    </citation>
    <scope>NUCLEOTIDE SEQUENCE</scope>
    <source>
        <strain evidence="1">Duluth1</strain>
        <tissue evidence="1">Whole animal</tissue>
    </source>
</reference>
<dbReference type="Proteomes" id="UP000828390">
    <property type="component" value="Unassembled WGS sequence"/>
</dbReference>
<accession>A0A9D4I9Q7</accession>